<evidence type="ECO:0000256" key="2">
    <source>
        <dbReference type="ARBA" id="ARBA00023002"/>
    </source>
</evidence>
<feature type="signal peptide" evidence="3">
    <location>
        <begin position="1"/>
        <end position="19"/>
    </location>
</feature>
<name>D8QVJ4_SELML</name>
<dbReference type="PANTHER" id="PTHR13878:SF91">
    <property type="entry name" value="FAD BINDING DOMAIN PROTEIN (AFU_ORTHOLOGUE AFUA_6G12070)-RELATED"/>
    <property type="match status" value="1"/>
</dbReference>
<dbReference type="SUPFAM" id="SSF56176">
    <property type="entry name" value="FAD-binding/transporter-associated domain-like"/>
    <property type="match status" value="1"/>
</dbReference>
<dbReference type="FunCoup" id="D8QVJ4">
    <property type="interactions" value="518"/>
</dbReference>
<reference evidence="5 6" key="1">
    <citation type="journal article" date="2011" name="Science">
        <title>The Selaginella genome identifies genetic changes associated with the evolution of vascular plants.</title>
        <authorList>
            <person name="Banks J.A."/>
            <person name="Nishiyama T."/>
            <person name="Hasebe M."/>
            <person name="Bowman J.L."/>
            <person name="Gribskov M."/>
            <person name="dePamphilis C."/>
            <person name="Albert V.A."/>
            <person name="Aono N."/>
            <person name="Aoyama T."/>
            <person name="Ambrose B.A."/>
            <person name="Ashton N.W."/>
            <person name="Axtell M.J."/>
            <person name="Barker E."/>
            <person name="Barker M.S."/>
            <person name="Bennetzen J.L."/>
            <person name="Bonawitz N.D."/>
            <person name="Chapple C."/>
            <person name="Cheng C."/>
            <person name="Correa L.G."/>
            <person name="Dacre M."/>
            <person name="DeBarry J."/>
            <person name="Dreyer I."/>
            <person name="Elias M."/>
            <person name="Engstrom E.M."/>
            <person name="Estelle M."/>
            <person name="Feng L."/>
            <person name="Finet C."/>
            <person name="Floyd S.K."/>
            <person name="Frommer W.B."/>
            <person name="Fujita T."/>
            <person name="Gramzow L."/>
            <person name="Gutensohn M."/>
            <person name="Harholt J."/>
            <person name="Hattori M."/>
            <person name="Heyl A."/>
            <person name="Hirai T."/>
            <person name="Hiwatashi Y."/>
            <person name="Ishikawa M."/>
            <person name="Iwata M."/>
            <person name="Karol K.G."/>
            <person name="Koehler B."/>
            <person name="Kolukisaoglu U."/>
            <person name="Kubo M."/>
            <person name="Kurata T."/>
            <person name="Lalonde S."/>
            <person name="Li K."/>
            <person name="Li Y."/>
            <person name="Litt A."/>
            <person name="Lyons E."/>
            <person name="Manning G."/>
            <person name="Maruyama T."/>
            <person name="Michael T.P."/>
            <person name="Mikami K."/>
            <person name="Miyazaki S."/>
            <person name="Morinaga S."/>
            <person name="Murata T."/>
            <person name="Mueller-Roeber B."/>
            <person name="Nelson D.R."/>
            <person name="Obara M."/>
            <person name="Oguri Y."/>
            <person name="Olmstead R.G."/>
            <person name="Onodera N."/>
            <person name="Petersen B.L."/>
            <person name="Pils B."/>
            <person name="Prigge M."/>
            <person name="Rensing S.A."/>
            <person name="Riano-Pachon D.M."/>
            <person name="Roberts A.W."/>
            <person name="Sato Y."/>
            <person name="Scheller H.V."/>
            <person name="Schulz B."/>
            <person name="Schulz C."/>
            <person name="Shakirov E.V."/>
            <person name="Shibagaki N."/>
            <person name="Shinohara N."/>
            <person name="Shippen D.E."/>
            <person name="Soerensen I."/>
            <person name="Sotooka R."/>
            <person name="Sugimoto N."/>
            <person name="Sugita M."/>
            <person name="Sumikawa N."/>
            <person name="Tanurdzic M."/>
            <person name="Theissen G."/>
            <person name="Ulvskov P."/>
            <person name="Wakazuki S."/>
            <person name="Weng J.K."/>
            <person name="Willats W.W."/>
            <person name="Wipf D."/>
            <person name="Wolf P.G."/>
            <person name="Yang L."/>
            <person name="Zimmer A.D."/>
            <person name="Zhu Q."/>
            <person name="Mitros T."/>
            <person name="Hellsten U."/>
            <person name="Loque D."/>
            <person name="Otillar R."/>
            <person name="Salamov A."/>
            <person name="Schmutz J."/>
            <person name="Shapiro H."/>
            <person name="Lindquist E."/>
            <person name="Lucas S."/>
            <person name="Rokhsar D."/>
            <person name="Grigoriev I.V."/>
        </authorList>
    </citation>
    <scope>NUCLEOTIDE SEQUENCE [LARGE SCALE GENOMIC DNA]</scope>
</reference>
<dbReference type="Gramene" id="EFJ36467">
    <property type="protein sequence ID" value="EFJ36467"/>
    <property type="gene ID" value="SELMODRAFT_79232"/>
</dbReference>
<keyword evidence="3" id="KW-0732">Signal</keyword>
<dbReference type="Gene3D" id="3.30.465.10">
    <property type="match status" value="3"/>
</dbReference>
<dbReference type="AlphaFoldDB" id="D8QVJ4"/>
<dbReference type="InterPro" id="IPR016169">
    <property type="entry name" value="FAD-bd_PCMH_sub2"/>
</dbReference>
<dbReference type="Pfam" id="PF08031">
    <property type="entry name" value="BBE"/>
    <property type="match status" value="1"/>
</dbReference>
<dbReference type="InterPro" id="IPR006094">
    <property type="entry name" value="Oxid_FAD_bind_N"/>
</dbReference>
<dbReference type="Pfam" id="PF01565">
    <property type="entry name" value="FAD_binding_4"/>
    <property type="match status" value="1"/>
</dbReference>
<evidence type="ECO:0000259" key="4">
    <source>
        <dbReference type="PROSITE" id="PS51387"/>
    </source>
</evidence>
<dbReference type="InParanoid" id="D8QVJ4"/>
<dbReference type="InterPro" id="IPR036318">
    <property type="entry name" value="FAD-bd_PCMH-like_sf"/>
</dbReference>
<evidence type="ECO:0000256" key="1">
    <source>
        <dbReference type="ARBA" id="ARBA00005466"/>
    </source>
</evidence>
<comment type="similarity">
    <text evidence="1">Belongs to the oxygen-dependent FAD-linked oxidoreductase family.</text>
</comment>
<dbReference type="Proteomes" id="UP000001514">
    <property type="component" value="Unassembled WGS sequence"/>
</dbReference>
<proteinExistence type="inferred from homology"/>
<dbReference type="PANTHER" id="PTHR13878">
    <property type="entry name" value="GULONOLACTONE OXIDASE"/>
    <property type="match status" value="1"/>
</dbReference>
<evidence type="ECO:0000256" key="3">
    <source>
        <dbReference type="SAM" id="SignalP"/>
    </source>
</evidence>
<dbReference type="KEGG" id="smo:SELMODRAFT_79232"/>
<sequence length="554" mass="60274">MALLLLFSTIFSISNFISSAQNTNASACKCSNPSESCWPSADAWKALNSSIAGRLLVPIPAALPCYKDTFDNASCSIAMSRWSDPSWRIDQAAAVQYANWELLGEDGCPLNTTAAKNGQCRRGNLPEYSVRAATAGDVQAAVRFAAKYRLKLKVRGGAHSYHGQSTEAGSMVVWTRDLRNISFSDDFRPAGCSAGQRGQSAVKVHAGDVWEDVYRAADTRKVVVVGAMSGTVAAAGGYVQGGGHGPISHMFGLAADNNQDLFWALRGGGGGTFGVVVSATYRTFPAFSRVIGTFVSIIPANAPSLLEVTRHFIEIQGALSDENWAGYFEIRRERLFFGYLIPNGEASRVNETLGGFLSYVRQQQGLTIQVANVKEFPSFLVWRQAASCAYFGAQCVESTGHNLQIASRLIPRETMEKSSMELAQALVNVLDNGIGRIIGCFVAGGKVAEEQDNAVNPVWRKALWQLVLPTSWPEGTSLMEQDVKTKALTHANSLLRDLTQESGAYLNEADFNEPNWQESFFGVNFERLKSIKKVVDPNKLFRCHNCVGDDINVC</sequence>
<accession>D8QVJ4</accession>
<dbReference type="InterPro" id="IPR016166">
    <property type="entry name" value="FAD-bd_PCMH"/>
</dbReference>
<keyword evidence="6" id="KW-1185">Reference proteome</keyword>
<feature type="chain" id="PRO_5003121282" description="FAD-binding PCMH-type domain-containing protein" evidence="3">
    <location>
        <begin position="20"/>
        <end position="554"/>
    </location>
</feature>
<dbReference type="InterPro" id="IPR050432">
    <property type="entry name" value="FAD-linked_Oxidoreductases_BP"/>
</dbReference>
<dbReference type="HOGENOM" id="CLU_018354_4_4_1"/>
<keyword evidence="2" id="KW-0560">Oxidoreductase</keyword>
<evidence type="ECO:0000313" key="6">
    <source>
        <dbReference type="Proteomes" id="UP000001514"/>
    </source>
</evidence>
<dbReference type="InterPro" id="IPR012951">
    <property type="entry name" value="BBE"/>
</dbReference>
<gene>
    <name evidence="5" type="ORF">SELMODRAFT_79232</name>
</gene>
<dbReference type="GO" id="GO:0016491">
    <property type="term" value="F:oxidoreductase activity"/>
    <property type="evidence" value="ECO:0000318"/>
    <property type="project" value="GO_Central"/>
</dbReference>
<feature type="domain" description="FAD-binding PCMH-type" evidence="4">
    <location>
        <begin position="121"/>
        <end position="286"/>
    </location>
</feature>
<protein>
    <recommendedName>
        <fullName evidence="4">FAD-binding PCMH-type domain-containing protein</fullName>
    </recommendedName>
</protein>
<organism evidence="6">
    <name type="scientific">Selaginella moellendorffii</name>
    <name type="common">Spikemoss</name>
    <dbReference type="NCBI Taxonomy" id="88036"/>
    <lineage>
        <taxon>Eukaryota</taxon>
        <taxon>Viridiplantae</taxon>
        <taxon>Streptophyta</taxon>
        <taxon>Embryophyta</taxon>
        <taxon>Tracheophyta</taxon>
        <taxon>Lycopodiopsida</taxon>
        <taxon>Selaginellales</taxon>
        <taxon>Selaginellaceae</taxon>
        <taxon>Selaginella</taxon>
    </lineage>
</organism>
<dbReference type="PROSITE" id="PS51387">
    <property type="entry name" value="FAD_PCMH"/>
    <property type="match status" value="1"/>
</dbReference>
<dbReference type="EMBL" id="GL377567">
    <property type="protein sequence ID" value="EFJ36467.1"/>
    <property type="molecule type" value="Genomic_DNA"/>
</dbReference>
<dbReference type="OMA" id="CIVMAKK"/>
<dbReference type="GO" id="GO:0071949">
    <property type="term" value="F:FAD binding"/>
    <property type="evidence" value="ECO:0007669"/>
    <property type="project" value="InterPro"/>
</dbReference>
<evidence type="ECO:0000313" key="5">
    <source>
        <dbReference type="EMBL" id="EFJ36467.1"/>
    </source>
</evidence>